<dbReference type="Gene3D" id="2.130.10.10">
    <property type="entry name" value="YVTN repeat-like/Quinoprotein amine dehydrogenase"/>
    <property type="match status" value="1"/>
</dbReference>
<name>A0ABM8TLI0_9BURK</name>
<evidence type="ECO:0000313" key="3">
    <source>
        <dbReference type="EMBL" id="CAG2153676.1"/>
    </source>
</evidence>
<evidence type="ECO:0000256" key="1">
    <source>
        <dbReference type="ARBA" id="ARBA00005564"/>
    </source>
</evidence>
<dbReference type="Proteomes" id="UP000672657">
    <property type="component" value="Unassembled WGS sequence"/>
</dbReference>
<evidence type="ECO:0000256" key="2">
    <source>
        <dbReference type="ARBA" id="ARBA00022526"/>
    </source>
</evidence>
<dbReference type="InterPro" id="IPR011048">
    <property type="entry name" value="Haem_d1_sf"/>
</dbReference>
<dbReference type="PANTHER" id="PTHR30344:SF1">
    <property type="entry name" value="6-PHOSPHOGLUCONOLACTONASE"/>
    <property type="match status" value="1"/>
</dbReference>
<evidence type="ECO:0000313" key="4">
    <source>
        <dbReference type="Proteomes" id="UP000672657"/>
    </source>
</evidence>
<dbReference type="PANTHER" id="PTHR30344">
    <property type="entry name" value="6-PHOSPHOGLUCONOLACTONASE-RELATED"/>
    <property type="match status" value="1"/>
</dbReference>
<gene>
    <name evidence="3" type="primary">pgl_2</name>
    <name evidence="3" type="ORF">LMG26411_04440</name>
</gene>
<sequence>MPTIAYTGCRTTAQRNARGCGIEVFAVDEQGNWVHRQSVGDLVNPSFLLVDQERHRLYCVHGDESEVSAFRIDARSGVLTRLNTQSTQGANPVHLCLTQSGDSLVVANYANGTAVALPVEKDGRLGLVASTLRFTGDPGPHASEQRGPHPHQVLRLPGTDRFVFPDKGTDSIWFAEYDSARQAWRPDSLLRLDASPGAGPRHGALHPTRALLYIVNELDSTLATYQLSGQTGCELITMSDLLPGGFTGHNQSAGIALDRTAERVFVSNRGHDTISMLAIDPATGIPHLSGWVPSDGRTPRFITVDAAQRNLVVANEGSDAISLFPIHDVASRYALGTPRRAVNTGSPTCVAFLSL</sequence>
<keyword evidence="2" id="KW-0313">Glucose metabolism</keyword>
<reference evidence="3 4" key="1">
    <citation type="submission" date="2021-03" db="EMBL/GenBank/DDBJ databases">
        <authorList>
            <person name="Peeters C."/>
        </authorList>
    </citation>
    <scope>NUCLEOTIDE SEQUENCE [LARGE SCALE GENOMIC DNA]</scope>
    <source>
        <strain evidence="3 4">LMG 26411</strain>
    </source>
</reference>
<protein>
    <submittedName>
        <fullName evidence="3">6-phosphogluconolactonase</fullName>
        <ecNumber evidence="3">3.1.1.31</ecNumber>
    </submittedName>
</protein>
<dbReference type="InterPro" id="IPR050282">
    <property type="entry name" value="Cycloisomerase_2"/>
</dbReference>
<dbReference type="Pfam" id="PF10282">
    <property type="entry name" value="Lactonase"/>
    <property type="match status" value="1"/>
</dbReference>
<comment type="similarity">
    <text evidence="1">Belongs to the cycloisomerase 2 family.</text>
</comment>
<keyword evidence="3" id="KW-0378">Hydrolase</keyword>
<keyword evidence="2" id="KW-0119">Carbohydrate metabolism</keyword>
<organism evidence="3 4">
    <name type="scientific">Cupriavidus numazuensis</name>
    <dbReference type="NCBI Taxonomy" id="221992"/>
    <lineage>
        <taxon>Bacteria</taxon>
        <taxon>Pseudomonadati</taxon>
        <taxon>Pseudomonadota</taxon>
        <taxon>Betaproteobacteria</taxon>
        <taxon>Burkholderiales</taxon>
        <taxon>Burkholderiaceae</taxon>
        <taxon>Cupriavidus</taxon>
    </lineage>
</organism>
<accession>A0ABM8TLI0</accession>
<keyword evidence="4" id="KW-1185">Reference proteome</keyword>
<dbReference type="InterPro" id="IPR015943">
    <property type="entry name" value="WD40/YVTN_repeat-like_dom_sf"/>
</dbReference>
<dbReference type="EC" id="3.1.1.31" evidence="3"/>
<dbReference type="GO" id="GO:0017057">
    <property type="term" value="F:6-phosphogluconolactonase activity"/>
    <property type="evidence" value="ECO:0007669"/>
    <property type="project" value="UniProtKB-EC"/>
</dbReference>
<dbReference type="RefSeq" id="WP_211955428.1">
    <property type="nucleotide sequence ID" value="NZ_CAJPVI010000029.1"/>
</dbReference>
<dbReference type="EMBL" id="CAJPVI010000029">
    <property type="protein sequence ID" value="CAG2153676.1"/>
    <property type="molecule type" value="Genomic_DNA"/>
</dbReference>
<dbReference type="InterPro" id="IPR019405">
    <property type="entry name" value="Lactonase_7-beta_prop"/>
</dbReference>
<dbReference type="SUPFAM" id="SSF51004">
    <property type="entry name" value="C-terminal (heme d1) domain of cytochrome cd1-nitrite reductase"/>
    <property type="match status" value="1"/>
</dbReference>
<proteinExistence type="inferred from homology"/>
<comment type="caution">
    <text evidence="3">The sequence shown here is derived from an EMBL/GenBank/DDBJ whole genome shotgun (WGS) entry which is preliminary data.</text>
</comment>